<gene>
    <name evidence="1" type="ORF">P0O15_11280</name>
</gene>
<organism evidence="1 2">
    <name type="scientific">Candidatus Methanocrinis natronophilus</name>
    <dbReference type="NCBI Taxonomy" id="3033396"/>
    <lineage>
        <taxon>Archaea</taxon>
        <taxon>Methanobacteriati</taxon>
        <taxon>Methanobacteriota</taxon>
        <taxon>Stenosarchaea group</taxon>
        <taxon>Methanomicrobia</taxon>
        <taxon>Methanotrichales</taxon>
        <taxon>Methanotrichaceae</taxon>
        <taxon>Methanocrinis</taxon>
    </lineage>
</organism>
<evidence type="ECO:0000313" key="2">
    <source>
        <dbReference type="Proteomes" id="UP001220010"/>
    </source>
</evidence>
<dbReference type="Proteomes" id="UP001220010">
    <property type="component" value="Unassembled WGS sequence"/>
</dbReference>
<dbReference type="EMBL" id="JARFPK010000060">
    <property type="protein sequence ID" value="MDF0591740.1"/>
    <property type="molecule type" value="Genomic_DNA"/>
</dbReference>
<comment type="caution">
    <text evidence="1">The sequence shown here is derived from an EMBL/GenBank/DDBJ whole genome shotgun (WGS) entry which is preliminary data.</text>
</comment>
<keyword evidence="2" id="KW-1185">Reference proteome</keyword>
<protein>
    <submittedName>
        <fullName evidence="1">Uncharacterized protein</fullName>
    </submittedName>
</protein>
<accession>A0ABT5XAL0</accession>
<name>A0ABT5XAL0_9EURY</name>
<sequence length="98" mass="10267">MLYQLAVYALVGGPVAGARSAILYPTTSPGAEEAEIEVRDPVGGGGRGRVVLRPVDLYKLNDLIPDGGGGRERGAYARRLAFGDRGGEIRVPSSVRVS</sequence>
<evidence type="ECO:0000313" key="1">
    <source>
        <dbReference type="EMBL" id="MDF0591740.1"/>
    </source>
</evidence>
<proteinExistence type="predicted"/>
<dbReference type="RefSeq" id="WP_316967466.1">
    <property type="nucleotide sequence ID" value="NZ_JARFPK010000060.1"/>
</dbReference>
<reference evidence="1 2" key="1">
    <citation type="submission" date="2023-03" db="EMBL/GenBank/DDBJ databases">
        <title>WGS of Methanotrichaceae archaeon Mx.</title>
        <authorList>
            <person name="Sorokin D.Y."/>
            <person name="Merkel A.Y."/>
        </authorList>
    </citation>
    <scope>NUCLEOTIDE SEQUENCE [LARGE SCALE GENOMIC DNA]</scope>
    <source>
        <strain evidence="1 2">Mx</strain>
    </source>
</reference>